<feature type="region of interest" description="Disordered" evidence="5">
    <location>
        <begin position="94"/>
        <end position="150"/>
    </location>
</feature>
<keyword evidence="4 6" id="KW-0472">Membrane</keyword>
<evidence type="ECO:0000256" key="3">
    <source>
        <dbReference type="ARBA" id="ARBA00022989"/>
    </source>
</evidence>
<dbReference type="Pfam" id="PF06305">
    <property type="entry name" value="LapA_dom"/>
    <property type="match status" value="1"/>
</dbReference>
<feature type="transmembrane region" description="Helical" evidence="6">
    <location>
        <begin position="21"/>
        <end position="43"/>
    </location>
</feature>
<feature type="transmembrane region" description="Helical" evidence="6">
    <location>
        <begin position="63"/>
        <end position="87"/>
    </location>
</feature>
<comment type="caution">
    <text evidence="8">The sequence shown here is derived from an EMBL/GenBank/DDBJ whole genome shotgun (WGS) entry which is preliminary data.</text>
</comment>
<organism evidence="8 9">
    <name type="scientific">Arthrobacter mangrovi</name>
    <dbReference type="NCBI Taxonomy" id="2966350"/>
    <lineage>
        <taxon>Bacteria</taxon>
        <taxon>Bacillati</taxon>
        <taxon>Actinomycetota</taxon>
        <taxon>Actinomycetes</taxon>
        <taxon>Micrococcales</taxon>
        <taxon>Micrococcaceae</taxon>
        <taxon>Arthrobacter</taxon>
    </lineage>
</organism>
<evidence type="ECO:0000313" key="9">
    <source>
        <dbReference type="Proteomes" id="UP001209654"/>
    </source>
</evidence>
<dbReference type="RefSeq" id="WP_264795858.1">
    <property type="nucleotide sequence ID" value="NZ_BRVS01000008.1"/>
</dbReference>
<evidence type="ECO:0000259" key="7">
    <source>
        <dbReference type="Pfam" id="PF06305"/>
    </source>
</evidence>
<keyword evidence="3 6" id="KW-1133">Transmembrane helix</keyword>
<keyword evidence="1" id="KW-1003">Cell membrane</keyword>
<accession>A0ABQ5MUY8</accession>
<evidence type="ECO:0000313" key="8">
    <source>
        <dbReference type="EMBL" id="GLB67763.1"/>
    </source>
</evidence>
<dbReference type="EMBL" id="BRVS01000008">
    <property type="protein sequence ID" value="GLB67763.1"/>
    <property type="molecule type" value="Genomic_DNA"/>
</dbReference>
<evidence type="ECO:0000256" key="6">
    <source>
        <dbReference type="SAM" id="Phobius"/>
    </source>
</evidence>
<sequence length="150" mass="15477">MADRTPTNRPGNREGGSASRTAMIWIFTIAALLLLVLLIVFILQNQDAVLVRYFGLEGQLPLGVALLIAAVAGGLLVAASGVARVTALRIKARREAKRRAGRPASAGVHGEAAEAPAPEPRRLDAGAGDAGSAGAPAEPPAGRRNRFPEG</sequence>
<evidence type="ECO:0000256" key="4">
    <source>
        <dbReference type="ARBA" id="ARBA00023136"/>
    </source>
</evidence>
<protein>
    <recommendedName>
        <fullName evidence="7">Lipopolysaccharide assembly protein A domain-containing protein</fullName>
    </recommendedName>
</protein>
<evidence type="ECO:0000256" key="5">
    <source>
        <dbReference type="SAM" id="MobiDB-lite"/>
    </source>
</evidence>
<keyword evidence="2 6" id="KW-0812">Transmembrane</keyword>
<reference evidence="8 9" key="1">
    <citation type="journal article" date="2023" name="Int. J. Syst. Evol. Microbiol.">
        <title>Arthrobacter mangrovi sp. nov., an actinobacterium isolated from the rhizosphere of a mangrove.</title>
        <authorList>
            <person name="Hamada M."/>
            <person name="Saitou S."/>
            <person name="Enomoto N."/>
            <person name="Nanri K."/>
            <person name="Hidaka K."/>
            <person name="Miura T."/>
            <person name="Tamura T."/>
        </authorList>
    </citation>
    <scope>NUCLEOTIDE SEQUENCE [LARGE SCALE GENOMIC DNA]</scope>
    <source>
        <strain evidence="8 9">NBRC 112813</strain>
    </source>
</reference>
<dbReference type="Proteomes" id="UP001209654">
    <property type="component" value="Unassembled WGS sequence"/>
</dbReference>
<evidence type="ECO:0000256" key="1">
    <source>
        <dbReference type="ARBA" id="ARBA00022475"/>
    </source>
</evidence>
<keyword evidence="9" id="KW-1185">Reference proteome</keyword>
<name>A0ABQ5MUY8_9MICC</name>
<feature type="domain" description="Lipopolysaccharide assembly protein A" evidence="7">
    <location>
        <begin position="44"/>
        <end position="98"/>
    </location>
</feature>
<feature type="compositionally biased region" description="Low complexity" evidence="5">
    <location>
        <begin position="125"/>
        <end position="142"/>
    </location>
</feature>
<proteinExistence type="predicted"/>
<dbReference type="InterPro" id="IPR010445">
    <property type="entry name" value="LapA_dom"/>
</dbReference>
<evidence type="ECO:0000256" key="2">
    <source>
        <dbReference type="ARBA" id="ARBA00022692"/>
    </source>
</evidence>
<gene>
    <name evidence="8" type="ORF">AHIS1636_22030</name>
</gene>